<dbReference type="Pfam" id="PF08159">
    <property type="entry name" value="NUC153"/>
    <property type="match status" value="1"/>
</dbReference>
<dbReference type="GO" id="GO:0030686">
    <property type="term" value="C:90S preribosome"/>
    <property type="evidence" value="ECO:0007669"/>
    <property type="project" value="TreeGrafter"/>
</dbReference>
<keyword evidence="3" id="KW-0853">WD repeat</keyword>
<feature type="compositionally biased region" description="Polar residues" evidence="6">
    <location>
        <begin position="444"/>
        <end position="462"/>
    </location>
</feature>
<dbReference type="InterPro" id="IPR011047">
    <property type="entry name" value="Quinoprotein_ADH-like_sf"/>
</dbReference>
<dbReference type="Pfam" id="PF23097">
    <property type="entry name" value="NOL10_2nd"/>
    <property type="match status" value="1"/>
</dbReference>
<organism evidence="10 11">
    <name type="scientific">Dictyostelium firmibasis</name>
    <dbReference type="NCBI Taxonomy" id="79012"/>
    <lineage>
        <taxon>Eukaryota</taxon>
        <taxon>Amoebozoa</taxon>
        <taxon>Evosea</taxon>
        <taxon>Eumycetozoa</taxon>
        <taxon>Dictyostelia</taxon>
        <taxon>Dictyosteliales</taxon>
        <taxon>Dictyosteliaceae</taxon>
        <taxon>Dictyostelium</taxon>
    </lineage>
</organism>
<keyword evidence="5" id="KW-0539">Nucleus</keyword>
<feature type="region of interest" description="Disordered" evidence="6">
    <location>
        <begin position="544"/>
        <end position="602"/>
    </location>
</feature>
<dbReference type="InterPro" id="IPR056551">
    <property type="entry name" value="Beta-prop_NOL10_N"/>
</dbReference>
<keyword evidence="11" id="KW-1185">Reference proteome</keyword>
<protein>
    <recommendedName>
        <fullName evidence="12">NUC153 domain-containing protein</fullName>
    </recommendedName>
</protein>
<dbReference type="GO" id="GO:0000462">
    <property type="term" value="P:maturation of SSU-rRNA from tricistronic rRNA transcript (SSU-rRNA, 5.8S rRNA, LSU-rRNA)"/>
    <property type="evidence" value="ECO:0007669"/>
    <property type="project" value="TreeGrafter"/>
</dbReference>
<dbReference type="InterPro" id="IPR012580">
    <property type="entry name" value="NUC153"/>
</dbReference>
<gene>
    <name evidence="10" type="ORF">RB653_003906</name>
</gene>
<dbReference type="InterPro" id="IPR015943">
    <property type="entry name" value="WD40/YVTN_repeat-like_dom_sf"/>
</dbReference>
<proteinExistence type="inferred from homology"/>
<accession>A0AAN7U5B9</accession>
<evidence type="ECO:0000313" key="10">
    <source>
        <dbReference type="EMBL" id="KAK5582323.1"/>
    </source>
</evidence>
<evidence type="ECO:0000259" key="9">
    <source>
        <dbReference type="Pfam" id="PF23098"/>
    </source>
</evidence>
<evidence type="ECO:0000256" key="3">
    <source>
        <dbReference type="ARBA" id="ARBA00022574"/>
    </source>
</evidence>
<evidence type="ECO:0000256" key="1">
    <source>
        <dbReference type="ARBA" id="ARBA00004604"/>
    </source>
</evidence>
<comment type="caution">
    <text evidence="10">The sequence shown here is derived from an EMBL/GenBank/DDBJ whole genome shotgun (WGS) entry which is preliminary data.</text>
</comment>
<name>A0AAN7U5B9_9MYCE</name>
<feature type="domain" description="Nucleolar protein 10-like second" evidence="8">
    <location>
        <begin position="374"/>
        <end position="417"/>
    </location>
</feature>
<dbReference type="PANTHER" id="PTHR14927">
    <property type="entry name" value="NUCLEOLAR PROTEIN 10"/>
    <property type="match status" value="1"/>
</dbReference>
<feature type="domain" description="Nucleolar protein 10-like N-terminal" evidence="9">
    <location>
        <begin position="5"/>
        <end position="371"/>
    </location>
</feature>
<feature type="region of interest" description="Disordered" evidence="6">
    <location>
        <begin position="441"/>
        <end position="463"/>
    </location>
</feature>
<evidence type="ECO:0000313" key="11">
    <source>
        <dbReference type="Proteomes" id="UP001344447"/>
    </source>
</evidence>
<dbReference type="GO" id="GO:0032040">
    <property type="term" value="C:small-subunit processome"/>
    <property type="evidence" value="ECO:0007669"/>
    <property type="project" value="TreeGrafter"/>
</dbReference>
<evidence type="ECO:0000259" key="7">
    <source>
        <dbReference type="Pfam" id="PF08159"/>
    </source>
</evidence>
<evidence type="ECO:0000259" key="8">
    <source>
        <dbReference type="Pfam" id="PF23097"/>
    </source>
</evidence>
<dbReference type="InterPro" id="IPR056550">
    <property type="entry name" value="NOL10_2nd"/>
</dbReference>
<dbReference type="Gene3D" id="2.130.10.10">
    <property type="entry name" value="YVTN repeat-like/Quinoprotein amine dehydrogenase"/>
    <property type="match status" value="1"/>
</dbReference>
<comment type="subcellular location">
    <subcellularLocation>
        <location evidence="1">Nucleus</location>
        <location evidence="1">Nucleolus</location>
    </subcellularLocation>
</comment>
<dbReference type="AlphaFoldDB" id="A0AAN7U5B9"/>
<sequence length="692" mass="78529">MNLLTTNGVKIYNVSAGKSLPEWLSENKREELRKNKEFNQRIELIQDFSFETSSQRVRISQDGQYIMATGIYPPQFKVFELSQLSQKVSRNLDCNVVTFEMLSEDYSKPVFLRDDRYIEFHAKFGSYFKTRIPKLGRDMTYHKPSCDLFITASDTDVYRLNLEEGRFLAPLSTHLNGGINVIAQNPVHQLMMLGGENGFIECWDPRVRTMVSTINAAAALPDYNSADEDSEPISITAGKFGPDGLLLGLGTSNGGVLMYDIRSASPSMIKMHQYQLPINSINFHISGDGTQRIMSSDAKIFKSFEKDTGKIHMVLEPKKPITDVVVTNGSGLLLMPGNTQKIQTYYVPALGAAPRWCSFLDNLTEELEEDKQLVYEDYKFITRDEVAKLDIENLIGTGYLKAYMHGFFIHIKLYNKVVMSKNPTSYEDLRKQQIKDKLAEKNQTRISLTKKPTGSSLSSTSIPKPLVNSKLAERLAAQYEIQKQDIHKPMDAEITKSSSSDTRFGAMFHNKDFQQDEDSEAFLRVNPRSKISKLDKHIQENFDKVDFDDEDSDDDDDDDNYKNKNSDSEDSDDYDEDDIKIKSNSATIKRRELQKEQLKSKKPIKMYEIKTGHTLPSLNGKESGKQQILKNAPFNVRVGKEIKKATGLDDKDEKDGTKITKNDNGDLEIAFIPSASKKNLNNNKSKKVVKKK</sequence>
<dbReference type="SUPFAM" id="SSF50998">
    <property type="entry name" value="Quinoprotein alcohol dehydrogenase-like"/>
    <property type="match status" value="1"/>
</dbReference>
<feature type="domain" description="NUC153" evidence="7">
    <location>
        <begin position="501"/>
        <end position="528"/>
    </location>
</feature>
<dbReference type="Proteomes" id="UP001344447">
    <property type="component" value="Unassembled WGS sequence"/>
</dbReference>
<evidence type="ECO:0000256" key="5">
    <source>
        <dbReference type="ARBA" id="ARBA00023242"/>
    </source>
</evidence>
<keyword evidence="4" id="KW-0677">Repeat</keyword>
<dbReference type="Pfam" id="PF23098">
    <property type="entry name" value="Beta-prop_NOL10_N"/>
    <property type="match status" value="1"/>
</dbReference>
<dbReference type="InterPro" id="IPR040382">
    <property type="entry name" value="NOL10/Enp2"/>
</dbReference>
<feature type="compositionally biased region" description="Basic and acidic residues" evidence="6">
    <location>
        <begin position="589"/>
        <end position="602"/>
    </location>
</feature>
<comment type="similarity">
    <text evidence="2">Belongs to the WD repeat NOL10/ENP2 family.</text>
</comment>
<feature type="compositionally biased region" description="Acidic residues" evidence="6">
    <location>
        <begin position="568"/>
        <end position="578"/>
    </location>
</feature>
<evidence type="ECO:0000256" key="4">
    <source>
        <dbReference type="ARBA" id="ARBA00022737"/>
    </source>
</evidence>
<feature type="compositionally biased region" description="Acidic residues" evidence="6">
    <location>
        <begin position="546"/>
        <end position="559"/>
    </location>
</feature>
<evidence type="ECO:0008006" key="12">
    <source>
        <dbReference type="Google" id="ProtNLM"/>
    </source>
</evidence>
<dbReference type="EMBL" id="JAVFKY010000001">
    <property type="protein sequence ID" value="KAK5582323.1"/>
    <property type="molecule type" value="Genomic_DNA"/>
</dbReference>
<evidence type="ECO:0000256" key="6">
    <source>
        <dbReference type="SAM" id="MobiDB-lite"/>
    </source>
</evidence>
<dbReference type="PANTHER" id="PTHR14927:SF0">
    <property type="entry name" value="NUCLEOLAR PROTEIN 10"/>
    <property type="match status" value="1"/>
</dbReference>
<reference evidence="10 11" key="1">
    <citation type="submission" date="2023-11" db="EMBL/GenBank/DDBJ databases">
        <title>Dfirmibasis_genome.</title>
        <authorList>
            <person name="Edelbroek B."/>
            <person name="Kjellin J."/>
            <person name="Jerlstrom-Hultqvist J."/>
            <person name="Soderbom F."/>
        </authorList>
    </citation>
    <scope>NUCLEOTIDE SEQUENCE [LARGE SCALE GENOMIC DNA]</scope>
    <source>
        <strain evidence="10 11">TNS-C-14</strain>
    </source>
</reference>
<evidence type="ECO:0000256" key="2">
    <source>
        <dbReference type="ARBA" id="ARBA00005264"/>
    </source>
</evidence>